<dbReference type="EMBL" id="DS022300">
    <property type="protein sequence ID" value="OAJ35914.1"/>
    <property type="molecule type" value="Genomic_DNA"/>
</dbReference>
<evidence type="ECO:0000256" key="2">
    <source>
        <dbReference type="SAM" id="MobiDB-lite"/>
    </source>
</evidence>
<dbReference type="OrthoDB" id="252020at2759"/>
<keyword evidence="1" id="KW-0694">RNA-binding</keyword>
<reference evidence="3 4" key="2">
    <citation type="submission" date="2016-05" db="EMBL/GenBank/DDBJ databases">
        <title>Lineage-specific infection strategies underlie the spectrum of fungal disease in amphibians.</title>
        <authorList>
            <person name="Cuomo C.A."/>
            <person name="Farrer R.A."/>
            <person name="James T."/>
            <person name="Longcore J."/>
            <person name="Birren B."/>
        </authorList>
    </citation>
    <scope>NUCLEOTIDE SEQUENCE [LARGE SCALE GENOMIC DNA]</scope>
    <source>
        <strain evidence="3 4">JEL423</strain>
    </source>
</reference>
<dbReference type="STRING" id="403673.A0A177W8C6"/>
<dbReference type="InterPro" id="IPR035979">
    <property type="entry name" value="RBD_domain_sf"/>
</dbReference>
<dbReference type="GO" id="GO:0005737">
    <property type="term" value="C:cytoplasm"/>
    <property type="evidence" value="ECO:0007669"/>
    <property type="project" value="TreeGrafter"/>
</dbReference>
<name>A0A177W8C6_BATDL</name>
<dbReference type="Proteomes" id="UP000077115">
    <property type="component" value="Unassembled WGS sequence"/>
</dbReference>
<reference evidence="3 4" key="1">
    <citation type="submission" date="2006-10" db="EMBL/GenBank/DDBJ databases">
        <title>The Genome Sequence of Batrachochytrium dendrobatidis JEL423.</title>
        <authorList>
            <consortium name="The Broad Institute Genome Sequencing Platform"/>
            <person name="Birren B."/>
            <person name="Lander E."/>
            <person name="Galagan J."/>
            <person name="Cuomo C."/>
            <person name="Devon K."/>
            <person name="Jaffe D."/>
            <person name="Butler J."/>
            <person name="Alvarez P."/>
            <person name="Gnerre S."/>
            <person name="Grabherr M."/>
            <person name="Kleber M."/>
            <person name="Mauceli E."/>
            <person name="Brockman W."/>
            <person name="Young S."/>
            <person name="LaButti K."/>
            <person name="Sykes S."/>
            <person name="DeCaprio D."/>
            <person name="Crawford M."/>
            <person name="Koehrsen M."/>
            <person name="Engels R."/>
            <person name="Montgomery P."/>
            <person name="Pearson M."/>
            <person name="Howarth C."/>
            <person name="Larson L."/>
            <person name="White J."/>
            <person name="O'Leary S."/>
            <person name="Kodira C."/>
            <person name="Zeng Q."/>
            <person name="Yandava C."/>
            <person name="Alvarado L."/>
            <person name="Longcore J."/>
            <person name="James T."/>
        </authorList>
    </citation>
    <scope>NUCLEOTIDE SEQUENCE [LARGE SCALE GENOMIC DNA]</scope>
    <source>
        <strain evidence="3 4">JEL423</strain>
    </source>
</reference>
<sequence length="428" mass="47075">MTRQRSLSRPRGRSPPTSSQRDRHKTRESSMSRSPVRHPTKTANGDDVDADIAVRPLPKYSRPSSPLAEKVSVGKEETARKSVKGSALSGSLARSRTRSPSPSRGRQRARSRSRSRSNLAQFLVPDLVQFPGLDLAQFLDLGPAPILPDRLIHIDLEVAVLFLVPDLGHILGLDLARGPDLLVLDFVKDQGQGVGHLLLVAHFVEAKVLPEPPVTVYPLTNNVEKAHVREILTYFGDVVRVDLQRVRGGSANGDGGLKIAGIATTSSENDHDNGTGDLKNTPHQKAIVEMSTVKDADEVVHGMHNGMIDGLTINVVMLTAVENENRFKGISGSNMDRAGGNQGGSDRGRSRMMDSRLPARNGRGRIGFNSMREDRRPFQRSGARSRSRSISRSPSRKRLAEGGRRDPVRGRFRSPPRRDVRKWSPSRR</sequence>
<feature type="compositionally biased region" description="Basic residues" evidence="2">
    <location>
        <begin position="1"/>
        <end position="12"/>
    </location>
</feature>
<dbReference type="Gene3D" id="3.30.70.330">
    <property type="match status" value="1"/>
</dbReference>
<feature type="region of interest" description="Disordered" evidence="2">
    <location>
        <begin position="1"/>
        <end position="116"/>
    </location>
</feature>
<organism evidence="3 4">
    <name type="scientific">Batrachochytrium dendrobatidis (strain JEL423)</name>
    <dbReference type="NCBI Taxonomy" id="403673"/>
    <lineage>
        <taxon>Eukaryota</taxon>
        <taxon>Fungi</taxon>
        <taxon>Fungi incertae sedis</taxon>
        <taxon>Chytridiomycota</taxon>
        <taxon>Chytridiomycota incertae sedis</taxon>
        <taxon>Chytridiomycetes</taxon>
        <taxon>Rhizophydiales</taxon>
        <taxon>Rhizophydiales incertae sedis</taxon>
        <taxon>Batrachochytrium</taxon>
    </lineage>
</organism>
<feature type="region of interest" description="Disordered" evidence="2">
    <location>
        <begin position="329"/>
        <end position="428"/>
    </location>
</feature>
<dbReference type="PANTHER" id="PTHR15481">
    <property type="entry name" value="RIBONUCLEIC ACID BINDING PROTEIN S1"/>
    <property type="match status" value="1"/>
</dbReference>
<dbReference type="GO" id="GO:0003723">
    <property type="term" value="F:RNA binding"/>
    <property type="evidence" value="ECO:0007669"/>
    <property type="project" value="UniProtKB-KW"/>
</dbReference>
<dbReference type="VEuPathDB" id="FungiDB:BDEG_20142"/>
<feature type="compositionally biased region" description="Basic residues" evidence="2">
    <location>
        <begin position="383"/>
        <end position="397"/>
    </location>
</feature>
<protein>
    <submittedName>
        <fullName evidence="3">Uncharacterized protein</fullName>
    </submittedName>
</protein>
<dbReference type="AlphaFoldDB" id="A0A177W8C6"/>
<dbReference type="GO" id="GO:0000398">
    <property type="term" value="P:mRNA splicing, via spliceosome"/>
    <property type="evidence" value="ECO:0007669"/>
    <property type="project" value="TreeGrafter"/>
</dbReference>
<dbReference type="GO" id="GO:0005654">
    <property type="term" value="C:nucleoplasm"/>
    <property type="evidence" value="ECO:0007669"/>
    <property type="project" value="TreeGrafter"/>
</dbReference>
<dbReference type="GO" id="GO:0061574">
    <property type="term" value="C:ASAP complex"/>
    <property type="evidence" value="ECO:0007669"/>
    <property type="project" value="TreeGrafter"/>
</dbReference>
<evidence type="ECO:0000256" key="1">
    <source>
        <dbReference type="ARBA" id="ARBA00022884"/>
    </source>
</evidence>
<feature type="compositionally biased region" description="Low complexity" evidence="2">
    <location>
        <begin position="91"/>
        <end position="104"/>
    </location>
</feature>
<feature type="compositionally biased region" description="Basic and acidic residues" evidence="2">
    <location>
        <begin position="398"/>
        <end position="409"/>
    </location>
</feature>
<proteinExistence type="predicted"/>
<evidence type="ECO:0000313" key="3">
    <source>
        <dbReference type="EMBL" id="OAJ35914.1"/>
    </source>
</evidence>
<dbReference type="InterPro" id="IPR012677">
    <property type="entry name" value="Nucleotide-bd_a/b_plait_sf"/>
</dbReference>
<dbReference type="SUPFAM" id="SSF54928">
    <property type="entry name" value="RNA-binding domain, RBD"/>
    <property type="match status" value="1"/>
</dbReference>
<feature type="compositionally biased region" description="Basic residues" evidence="2">
    <location>
        <begin position="105"/>
        <end position="115"/>
    </location>
</feature>
<evidence type="ECO:0000313" key="4">
    <source>
        <dbReference type="Proteomes" id="UP000077115"/>
    </source>
</evidence>
<accession>A0A177W8C6</accession>
<gene>
    <name evidence="3" type="ORF">BDEG_20142</name>
</gene>
<dbReference type="PANTHER" id="PTHR15481:SF0">
    <property type="entry name" value="LD23870P-RELATED"/>
    <property type="match status" value="1"/>
</dbReference>